<keyword evidence="2" id="KW-0547">Nucleotide-binding</keyword>
<dbReference type="OrthoDB" id="5957327at2759"/>
<gene>
    <name evidence="10" type="primary">RAD51C_2</name>
    <name evidence="10" type="ORF">CU097_001138</name>
</gene>
<evidence type="ECO:0000256" key="6">
    <source>
        <dbReference type="ARBA" id="ARBA00023242"/>
    </source>
</evidence>
<evidence type="ECO:0000259" key="9">
    <source>
        <dbReference type="PROSITE" id="PS50162"/>
    </source>
</evidence>
<evidence type="ECO:0000256" key="1">
    <source>
        <dbReference type="ARBA" id="ARBA00004123"/>
    </source>
</evidence>
<dbReference type="GO" id="GO:0005524">
    <property type="term" value="F:ATP binding"/>
    <property type="evidence" value="ECO:0007669"/>
    <property type="project" value="UniProtKB-KW"/>
</dbReference>
<dbReference type="GO" id="GO:0033063">
    <property type="term" value="C:Rad51B-Rad51C-Rad51D-XRCC2 complex"/>
    <property type="evidence" value="ECO:0007669"/>
    <property type="project" value="TreeGrafter"/>
</dbReference>
<dbReference type="GO" id="GO:0007131">
    <property type="term" value="P:reciprocal meiotic recombination"/>
    <property type="evidence" value="ECO:0007669"/>
    <property type="project" value="TreeGrafter"/>
</dbReference>
<evidence type="ECO:0000256" key="3">
    <source>
        <dbReference type="ARBA" id="ARBA00022763"/>
    </source>
</evidence>
<dbReference type="STRING" id="86630.A0A367J082"/>
<evidence type="ECO:0000256" key="2">
    <source>
        <dbReference type="ARBA" id="ARBA00022741"/>
    </source>
</evidence>
<dbReference type="AlphaFoldDB" id="A0A367J082"/>
<dbReference type="Proteomes" id="UP000252139">
    <property type="component" value="Unassembled WGS sequence"/>
</dbReference>
<evidence type="ECO:0000256" key="7">
    <source>
        <dbReference type="ARBA" id="ARBA00040674"/>
    </source>
</evidence>
<accession>A0A367J082</accession>
<evidence type="ECO:0000256" key="8">
    <source>
        <dbReference type="SAM" id="MobiDB-lite"/>
    </source>
</evidence>
<dbReference type="GO" id="GO:0008821">
    <property type="term" value="F:crossover junction DNA endonuclease activity"/>
    <property type="evidence" value="ECO:0007669"/>
    <property type="project" value="TreeGrafter"/>
</dbReference>
<dbReference type="Gene3D" id="3.40.50.300">
    <property type="entry name" value="P-loop containing nucleotide triphosphate hydrolases"/>
    <property type="match status" value="2"/>
</dbReference>
<dbReference type="InterPro" id="IPR052093">
    <property type="entry name" value="HR_Repair_Mediator"/>
</dbReference>
<dbReference type="InterPro" id="IPR020588">
    <property type="entry name" value="RecA_ATP-bd"/>
</dbReference>
<sequence>MSLSQFISSPSLQQKLDNFGFETIEEIKEANLIQLSKDLQLTKEEVEELISVTSKDAKPHKQTMADRIAQAEEQGISISSNNINRLLDGGVPAYKITEISGESGSGKTQVCMQLAVNVQLKPEEGGVQGECIYIDTEGSFLTSRLIDMVRKYDIESVSKGIHLFRVLNHIELIALVRQLPSILKEYTNIVVTNHVTVNSIDGRWTPSLGPSWGHWCHNRLYLYRKRQFRFGYLFKASESSQQIPVQFCIKEDGLGDPDEQEMALFKTEGEEINNKIESTLEELQLSTSAEVKAEEDWDEIEVMDDVPSESIVIDTKPQSSQPVAHGQKRSRGDKEDSEAEYWSSDIEEDLHFLINMQETF</sequence>
<evidence type="ECO:0000313" key="11">
    <source>
        <dbReference type="Proteomes" id="UP000252139"/>
    </source>
</evidence>
<proteinExistence type="predicted"/>
<keyword evidence="3" id="KW-0227">DNA damage</keyword>
<reference evidence="10 11" key="1">
    <citation type="journal article" date="2018" name="G3 (Bethesda)">
        <title>Phylogenetic and Phylogenomic Definition of Rhizopus Species.</title>
        <authorList>
            <person name="Gryganskyi A.P."/>
            <person name="Golan J."/>
            <person name="Dolatabadi S."/>
            <person name="Mondo S."/>
            <person name="Robb S."/>
            <person name="Idnurm A."/>
            <person name="Muszewska A."/>
            <person name="Steczkiewicz K."/>
            <person name="Masonjones S."/>
            <person name="Liao H.L."/>
            <person name="Gajdeczka M.T."/>
            <person name="Anike F."/>
            <person name="Vuek A."/>
            <person name="Anishchenko I.M."/>
            <person name="Voigt K."/>
            <person name="de Hoog G.S."/>
            <person name="Smith M.E."/>
            <person name="Heitman J."/>
            <person name="Vilgalys R."/>
            <person name="Stajich J.E."/>
        </authorList>
    </citation>
    <scope>NUCLEOTIDE SEQUENCE [LARGE SCALE GENOMIC DNA]</scope>
    <source>
        <strain evidence="10 11">CBS 357.93</strain>
    </source>
</reference>
<comment type="caution">
    <text evidence="10">The sequence shown here is derived from an EMBL/GenBank/DDBJ whole genome shotgun (WGS) entry which is preliminary data.</text>
</comment>
<dbReference type="Pfam" id="PF08423">
    <property type="entry name" value="Rad51"/>
    <property type="match status" value="1"/>
</dbReference>
<dbReference type="InterPro" id="IPR027417">
    <property type="entry name" value="P-loop_NTPase"/>
</dbReference>
<protein>
    <recommendedName>
        <fullName evidence="7">DNA repair protein RAD51 homolog 3</fullName>
    </recommendedName>
</protein>
<dbReference type="EMBL" id="PJQL01002732">
    <property type="protein sequence ID" value="RCH83229.1"/>
    <property type="molecule type" value="Genomic_DNA"/>
</dbReference>
<dbReference type="GO" id="GO:0000400">
    <property type="term" value="F:four-way junction DNA binding"/>
    <property type="evidence" value="ECO:0007669"/>
    <property type="project" value="TreeGrafter"/>
</dbReference>
<feature type="region of interest" description="Disordered" evidence="8">
    <location>
        <begin position="308"/>
        <end position="342"/>
    </location>
</feature>
<organism evidence="10 11">
    <name type="scientific">Rhizopus azygosporus</name>
    <name type="common">Rhizopus microsporus var. azygosporus</name>
    <dbReference type="NCBI Taxonomy" id="86630"/>
    <lineage>
        <taxon>Eukaryota</taxon>
        <taxon>Fungi</taxon>
        <taxon>Fungi incertae sedis</taxon>
        <taxon>Mucoromycota</taxon>
        <taxon>Mucoromycotina</taxon>
        <taxon>Mucoromycetes</taxon>
        <taxon>Mucorales</taxon>
        <taxon>Mucorineae</taxon>
        <taxon>Rhizopodaceae</taxon>
        <taxon>Rhizopus</taxon>
    </lineage>
</organism>
<dbReference type="PANTHER" id="PTHR46239:SF1">
    <property type="entry name" value="DNA REPAIR PROTEIN RAD51 HOMOLOG 3"/>
    <property type="match status" value="1"/>
</dbReference>
<dbReference type="GO" id="GO:0033065">
    <property type="term" value="C:Rad51C-XRCC3 complex"/>
    <property type="evidence" value="ECO:0007669"/>
    <property type="project" value="TreeGrafter"/>
</dbReference>
<dbReference type="PROSITE" id="PS50162">
    <property type="entry name" value="RECA_2"/>
    <property type="match status" value="1"/>
</dbReference>
<comment type="subcellular location">
    <subcellularLocation>
        <location evidence="1">Nucleus</location>
    </subcellularLocation>
</comment>
<dbReference type="PANTHER" id="PTHR46239">
    <property type="entry name" value="DNA REPAIR PROTEIN RAD51 HOMOLOG 3 RAD51C"/>
    <property type="match status" value="1"/>
</dbReference>
<dbReference type="InterPro" id="IPR013632">
    <property type="entry name" value="Rad51_C"/>
</dbReference>
<dbReference type="GO" id="GO:0000707">
    <property type="term" value="P:meiotic DNA recombinase assembly"/>
    <property type="evidence" value="ECO:0007669"/>
    <property type="project" value="TreeGrafter"/>
</dbReference>
<evidence type="ECO:0000313" key="10">
    <source>
        <dbReference type="EMBL" id="RCH83229.1"/>
    </source>
</evidence>
<evidence type="ECO:0000256" key="5">
    <source>
        <dbReference type="ARBA" id="ARBA00023204"/>
    </source>
</evidence>
<keyword evidence="5" id="KW-0234">DNA repair</keyword>
<dbReference type="GO" id="GO:0140664">
    <property type="term" value="F:ATP-dependent DNA damage sensor activity"/>
    <property type="evidence" value="ECO:0007669"/>
    <property type="project" value="InterPro"/>
</dbReference>
<name>A0A367J082_RHIAZ</name>
<keyword evidence="6" id="KW-0539">Nucleus</keyword>
<evidence type="ECO:0000256" key="4">
    <source>
        <dbReference type="ARBA" id="ARBA00022840"/>
    </source>
</evidence>
<dbReference type="GO" id="GO:0005657">
    <property type="term" value="C:replication fork"/>
    <property type="evidence" value="ECO:0007669"/>
    <property type="project" value="TreeGrafter"/>
</dbReference>
<dbReference type="SUPFAM" id="SSF52540">
    <property type="entry name" value="P-loop containing nucleoside triphosphate hydrolases"/>
    <property type="match status" value="1"/>
</dbReference>
<keyword evidence="4" id="KW-0067">ATP-binding</keyword>
<feature type="domain" description="RecA family profile 1" evidence="9">
    <location>
        <begin position="72"/>
        <end position="185"/>
    </location>
</feature>
<keyword evidence="11" id="KW-1185">Reference proteome</keyword>